<evidence type="ECO:0000256" key="1">
    <source>
        <dbReference type="ARBA" id="ARBA00022448"/>
    </source>
</evidence>
<evidence type="ECO:0000313" key="10">
    <source>
        <dbReference type="EMBL" id="XDV55308.1"/>
    </source>
</evidence>
<dbReference type="Pfam" id="PF04324">
    <property type="entry name" value="Fer2_BFD"/>
    <property type="match status" value="1"/>
</dbReference>
<organism evidence="10">
    <name type="scientific">Bradyrhizobium sp. LLZ17</name>
    <dbReference type="NCBI Taxonomy" id="3239388"/>
    <lineage>
        <taxon>Bacteria</taxon>
        <taxon>Pseudomonadati</taxon>
        <taxon>Pseudomonadota</taxon>
        <taxon>Alphaproteobacteria</taxon>
        <taxon>Hyphomicrobiales</taxon>
        <taxon>Nitrobacteraceae</taxon>
        <taxon>Bradyrhizobium</taxon>
    </lineage>
</organism>
<dbReference type="PANTHER" id="PTHR37424:SF1">
    <property type="entry name" value="BACTERIOFERRITIN-ASSOCIATED FERREDOXIN"/>
    <property type="match status" value="1"/>
</dbReference>
<proteinExistence type="inferred from homology"/>
<dbReference type="EMBL" id="CP165734">
    <property type="protein sequence ID" value="XDV55308.1"/>
    <property type="molecule type" value="Genomic_DNA"/>
</dbReference>
<dbReference type="PANTHER" id="PTHR37424">
    <property type="entry name" value="BACTERIOFERRITIN-ASSOCIATED FERREDOXIN"/>
    <property type="match status" value="1"/>
</dbReference>
<evidence type="ECO:0000259" key="9">
    <source>
        <dbReference type="Pfam" id="PF04324"/>
    </source>
</evidence>
<keyword evidence="4" id="KW-0249">Electron transport</keyword>
<evidence type="ECO:0000256" key="3">
    <source>
        <dbReference type="ARBA" id="ARBA00022723"/>
    </source>
</evidence>
<sequence length="81" mass="9162">MIVCSCNVFSDHQLRSRLANATQRLRMSQIYDYLGSGAHCGRCAHIIKRIMDEMTDGAIGPVDAMRACTLLKQRECWKAFP</sequence>
<protein>
    <recommendedName>
        <fullName evidence="7">Bacterioferritin-associated ferredoxin</fullName>
    </recommendedName>
</protein>
<reference evidence="10" key="1">
    <citation type="submission" date="2024-08" db="EMBL/GenBank/DDBJ databases">
        <authorList>
            <person name="Chaddad Z."/>
            <person name="Lamrabet M."/>
            <person name="Bouhnik O."/>
            <person name="Alami S."/>
            <person name="Wipf D."/>
            <person name="Courty P.E."/>
            <person name="Missbah El Idrissi M."/>
        </authorList>
    </citation>
    <scope>NUCLEOTIDE SEQUENCE</scope>
    <source>
        <strain evidence="10">LLZ17</strain>
    </source>
</reference>
<keyword evidence="6" id="KW-0411">Iron-sulfur</keyword>
<dbReference type="InterPro" id="IPR052371">
    <property type="entry name" value="BFD-associated_ferredoxin"/>
</dbReference>
<dbReference type="GO" id="GO:0051537">
    <property type="term" value="F:2 iron, 2 sulfur cluster binding"/>
    <property type="evidence" value="ECO:0007669"/>
    <property type="project" value="UniProtKB-KW"/>
</dbReference>
<dbReference type="InterPro" id="IPR007419">
    <property type="entry name" value="BFD-like_2Fe2S-bd_dom"/>
</dbReference>
<dbReference type="GO" id="GO:0046872">
    <property type="term" value="F:metal ion binding"/>
    <property type="evidence" value="ECO:0007669"/>
    <property type="project" value="UniProtKB-KW"/>
</dbReference>
<comment type="similarity">
    <text evidence="8">Belongs to the Bfd family.</text>
</comment>
<evidence type="ECO:0000256" key="5">
    <source>
        <dbReference type="ARBA" id="ARBA00023004"/>
    </source>
</evidence>
<gene>
    <name evidence="10" type="ORF">AB8Z38_21115</name>
</gene>
<keyword evidence="5" id="KW-0408">Iron</keyword>
<dbReference type="Gene3D" id="1.10.10.1100">
    <property type="entry name" value="BFD-like [2Fe-2S]-binding domain"/>
    <property type="match status" value="1"/>
</dbReference>
<evidence type="ECO:0000256" key="7">
    <source>
        <dbReference type="ARBA" id="ARBA00039386"/>
    </source>
</evidence>
<keyword evidence="2" id="KW-0001">2Fe-2S</keyword>
<dbReference type="RefSeq" id="WP_369719760.1">
    <property type="nucleotide sequence ID" value="NZ_CP165734.1"/>
</dbReference>
<dbReference type="InterPro" id="IPR041854">
    <property type="entry name" value="BFD-like_2Fe2S-bd_dom_sf"/>
</dbReference>
<evidence type="ECO:0000256" key="8">
    <source>
        <dbReference type="ARBA" id="ARBA00046332"/>
    </source>
</evidence>
<evidence type="ECO:0000256" key="6">
    <source>
        <dbReference type="ARBA" id="ARBA00023014"/>
    </source>
</evidence>
<evidence type="ECO:0000256" key="2">
    <source>
        <dbReference type="ARBA" id="ARBA00022714"/>
    </source>
</evidence>
<keyword evidence="1" id="KW-0813">Transport</keyword>
<keyword evidence="3" id="KW-0479">Metal-binding</keyword>
<evidence type="ECO:0000256" key="4">
    <source>
        <dbReference type="ARBA" id="ARBA00022982"/>
    </source>
</evidence>
<feature type="domain" description="BFD-like [2Fe-2S]-binding" evidence="9">
    <location>
        <begin position="2"/>
        <end position="53"/>
    </location>
</feature>
<accession>A0AB39XBS8</accession>
<name>A0AB39XBS8_9BRAD</name>
<dbReference type="AlphaFoldDB" id="A0AB39XBS8"/>